<feature type="domain" description="HpcH/HpaI aldolase/citrate lyase" evidence="5">
    <location>
        <begin position="12"/>
        <end position="234"/>
    </location>
</feature>
<name>A0A1T5JRL3_9MICO</name>
<comment type="cofactor">
    <cofactor evidence="1">
        <name>Mg(2+)</name>
        <dbReference type="ChEBI" id="CHEBI:18420"/>
    </cofactor>
</comment>
<feature type="binding site" evidence="4">
    <location>
        <position position="142"/>
    </location>
    <ligand>
        <name>Mg(2+)</name>
        <dbReference type="ChEBI" id="CHEBI:18420"/>
    </ligand>
</feature>
<protein>
    <submittedName>
        <fullName evidence="6">Citrate lyase subunit beta / citryl-CoA lyase</fullName>
    </submittedName>
</protein>
<dbReference type="Gene3D" id="3.20.20.60">
    <property type="entry name" value="Phosphoenolpyruvate-binding domains"/>
    <property type="match status" value="1"/>
</dbReference>
<dbReference type="EMBL" id="FUZP01000001">
    <property type="protein sequence ID" value="SKC54016.1"/>
    <property type="molecule type" value="Genomic_DNA"/>
</dbReference>
<dbReference type="InterPro" id="IPR015813">
    <property type="entry name" value="Pyrv/PenolPyrv_kinase-like_dom"/>
</dbReference>
<keyword evidence="2 4" id="KW-0479">Metal-binding</keyword>
<organism evidence="6 7">
    <name type="scientific">Okibacterium fritillariae</name>
    <dbReference type="NCBI Taxonomy" id="123320"/>
    <lineage>
        <taxon>Bacteria</taxon>
        <taxon>Bacillati</taxon>
        <taxon>Actinomycetota</taxon>
        <taxon>Actinomycetes</taxon>
        <taxon>Micrococcales</taxon>
        <taxon>Microbacteriaceae</taxon>
        <taxon>Okibacterium</taxon>
    </lineage>
</organism>
<evidence type="ECO:0000256" key="4">
    <source>
        <dbReference type="PIRSR" id="PIRSR015582-2"/>
    </source>
</evidence>
<accession>A0A1T5JRL3</accession>
<evidence type="ECO:0000313" key="6">
    <source>
        <dbReference type="EMBL" id="SKC54016.1"/>
    </source>
</evidence>
<dbReference type="InterPro" id="IPR011206">
    <property type="entry name" value="Citrate_lyase_beta/mcl1/mcl2"/>
</dbReference>
<keyword evidence="3 4" id="KW-0460">Magnesium</keyword>
<dbReference type="Proteomes" id="UP000190857">
    <property type="component" value="Unassembled WGS sequence"/>
</dbReference>
<evidence type="ECO:0000256" key="3">
    <source>
        <dbReference type="ARBA" id="ARBA00022842"/>
    </source>
</evidence>
<dbReference type="PIRSF" id="PIRSF015582">
    <property type="entry name" value="Cit_lyase_B"/>
    <property type="match status" value="1"/>
</dbReference>
<keyword evidence="6" id="KW-0456">Lyase</keyword>
<evidence type="ECO:0000259" key="5">
    <source>
        <dbReference type="Pfam" id="PF03328"/>
    </source>
</evidence>
<dbReference type="PANTHER" id="PTHR32308:SF10">
    <property type="entry name" value="CITRATE LYASE SUBUNIT BETA"/>
    <property type="match status" value="1"/>
</dbReference>
<dbReference type="Pfam" id="PF03328">
    <property type="entry name" value="HpcH_HpaI"/>
    <property type="match status" value="1"/>
</dbReference>
<evidence type="ECO:0000256" key="2">
    <source>
        <dbReference type="ARBA" id="ARBA00022723"/>
    </source>
</evidence>
<dbReference type="GO" id="GO:0006107">
    <property type="term" value="P:oxaloacetate metabolic process"/>
    <property type="evidence" value="ECO:0007669"/>
    <property type="project" value="TreeGrafter"/>
</dbReference>
<evidence type="ECO:0000256" key="1">
    <source>
        <dbReference type="ARBA" id="ARBA00001946"/>
    </source>
</evidence>
<dbReference type="SUPFAM" id="SSF51621">
    <property type="entry name" value="Phosphoenolpyruvate/pyruvate domain"/>
    <property type="match status" value="1"/>
</dbReference>
<sequence length="297" mass="31326">MNDRMSDFPPITGLYVPGHRSDRFERAFTSGADLVILDLEDAVPDAQKAEAREAIVATLLARRESVDASEGPLIQVRVNAGPFLADDLAAIAPFVHGDGAARAVEVRLPKVEAAADVDRVIHVLDEVSPGLSPHIAVTAILETALGVERALEIASHPAVTRVALGESDLASDLATRHPDVIGYARTRVLFAARAAGLDAPMMSAYPDIRDQAGLRSDTADGATRGWLGRVAIHPSQLAVIASAFRPEPAEVVWAEQVLEAMRDGGVTTLASGEMVDPAMVGRARSIVARKNATAAVT</sequence>
<evidence type="ECO:0000313" key="7">
    <source>
        <dbReference type="Proteomes" id="UP000190857"/>
    </source>
</evidence>
<dbReference type="InterPro" id="IPR040442">
    <property type="entry name" value="Pyrv_kinase-like_dom_sf"/>
</dbReference>
<dbReference type="GO" id="GO:0016829">
    <property type="term" value="F:lyase activity"/>
    <property type="evidence" value="ECO:0007669"/>
    <property type="project" value="UniProtKB-KW"/>
</dbReference>
<proteinExistence type="predicted"/>
<dbReference type="GO" id="GO:0000287">
    <property type="term" value="F:magnesium ion binding"/>
    <property type="evidence" value="ECO:0007669"/>
    <property type="project" value="TreeGrafter"/>
</dbReference>
<dbReference type="STRING" id="123320.SAMN06309945_1798"/>
<dbReference type="PANTHER" id="PTHR32308">
    <property type="entry name" value="LYASE BETA SUBUNIT, PUTATIVE (AFU_ORTHOLOGUE AFUA_4G13030)-RELATED"/>
    <property type="match status" value="1"/>
</dbReference>
<feature type="binding site" evidence="4">
    <location>
        <position position="168"/>
    </location>
    <ligand>
        <name>Mg(2+)</name>
        <dbReference type="ChEBI" id="CHEBI:18420"/>
    </ligand>
</feature>
<dbReference type="AlphaFoldDB" id="A0A1T5JRL3"/>
<reference evidence="6 7" key="1">
    <citation type="submission" date="2017-02" db="EMBL/GenBank/DDBJ databases">
        <authorList>
            <person name="Peterson S.W."/>
        </authorList>
    </citation>
    <scope>NUCLEOTIDE SEQUENCE [LARGE SCALE GENOMIC DNA]</scope>
    <source>
        <strain evidence="6 7">VKM Ac-2059</strain>
    </source>
</reference>
<gene>
    <name evidence="6" type="ORF">SAMN06309945_1798</name>
</gene>
<dbReference type="InterPro" id="IPR005000">
    <property type="entry name" value="Aldolase/citrate-lyase_domain"/>
</dbReference>
<keyword evidence="7" id="KW-1185">Reference proteome</keyword>